<dbReference type="SMART" id="SM00911">
    <property type="entry name" value="HWE_HK"/>
    <property type="match status" value="1"/>
</dbReference>
<dbReference type="InterPro" id="IPR000014">
    <property type="entry name" value="PAS"/>
</dbReference>
<keyword evidence="3" id="KW-0597">Phosphoprotein</keyword>
<dbReference type="InterPro" id="IPR011102">
    <property type="entry name" value="Sig_transdc_His_kinase_HWE"/>
</dbReference>
<evidence type="ECO:0000256" key="6">
    <source>
        <dbReference type="ARBA" id="ARBA00022777"/>
    </source>
</evidence>
<dbReference type="SUPFAM" id="SSF55785">
    <property type="entry name" value="PYP-like sensor domain (PAS domain)"/>
    <property type="match status" value="1"/>
</dbReference>
<evidence type="ECO:0000256" key="3">
    <source>
        <dbReference type="ARBA" id="ARBA00022553"/>
    </source>
</evidence>
<dbReference type="InterPro" id="IPR003018">
    <property type="entry name" value="GAF"/>
</dbReference>
<dbReference type="GO" id="GO:0004673">
    <property type="term" value="F:protein histidine kinase activity"/>
    <property type="evidence" value="ECO:0007669"/>
    <property type="project" value="UniProtKB-EC"/>
</dbReference>
<keyword evidence="4" id="KW-0808">Transferase</keyword>
<dbReference type="GO" id="GO:0005524">
    <property type="term" value="F:ATP binding"/>
    <property type="evidence" value="ECO:0007669"/>
    <property type="project" value="UniProtKB-KW"/>
</dbReference>
<dbReference type="Pfam" id="PF07536">
    <property type="entry name" value="HWE_HK"/>
    <property type="match status" value="1"/>
</dbReference>
<dbReference type="InterPro" id="IPR029016">
    <property type="entry name" value="GAF-like_dom_sf"/>
</dbReference>
<comment type="catalytic activity">
    <reaction evidence="1">
        <text>ATP + protein L-histidine = ADP + protein N-phospho-L-histidine.</text>
        <dbReference type="EC" id="2.7.13.3"/>
    </reaction>
</comment>
<dbReference type="Gene3D" id="3.30.450.40">
    <property type="match status" value="1"/>
</dbReference>
<dbReference type="Pfam" id="PF13185">
    <property type="entry name" value="GAF_2"/>
    <property type="match status" value="1"/>
</dbReference>
<reference evidence="10 11" key="1">
    <citation type="submission" date="2020-08" db="EMBL/GenBank/DDBJ databases">
        <title>Functional genomics of gut bacteria from endangered species of beetles.</title>
        <authorList>
            <person name="Carlos-Shanley C."/>
        </authorList>
    </citation>
    <scope>NUCLEOTIDE SEQUENCE [LARGE SCALE GENOMIC DNA]</scope>
    <source>
        <strain evidence="10 11">S00192</strain>
    </source>
</reference>
<evidence type="ECO:0000256" key="5">
    <source>
        <dbReference type="ARBA" id="ARBA00022741"/>
    </source>
</evidence>
<evidence type="ECO:0000256" key="2">
    <source>
        <dbReference type="ARBA" id="ARBA00012438"/>
    </source>
</evidence>
<dbReference type="Pfam" id="PF00989">
    <property type="entry name" value="PAS"/>
    <property type="match status" value="1"/>
</dbReference>
<evidence type="ECO:0000256" key="1">
    <source>
        <dbReference type="ARBA" id="ARBA00000085"/>
    </source>
</evidence>
<organism evidence="10 11">
    <name type="scientific">Brevundimonas vesicularis</name>
    <name type="common">Pseudomonas vesicularis</name>
    <dbReference type="NCBI Taxonomy" id="41276"/>
    <lineage>
        <taxon>Bacteria</taxon>
        <taxon>Pseudomonadati</taxon>
        <taxon>Pseudomonadota</taxon>
        <taxon>Alphaproteobacteria</taxon>
        <taxon>Caulobacterales</taxon>
        <taxon>Caulobacteraceae</taxon>
        <taxon>Brevundimonas</taxon>
    </lineage>
</organism>
<evidence type="ECO:0000256" key="7">
    <source>
        <dbReference type="ARBA" id="ARBA00022840"/>
    </source>
</evidence>
<feature type="domain" description="Signal transduction histidine kinase HWE region" evidence="9">
    <location>
        <begin position="284"/>
        <end position="362"/>
    </location>
</feature>
<evidence type="ECO:0000313" key="10">
    <source>
        <dbReference type="EMBL" id="MBB5770251.1"/>
    </source>
</evidence>
<dbReference type="CDD" id="cd00130">
    <property type="entry name" value="PAS"/>
    <property type="match status" value="1"/>
</dbReference>
<protein>
    <recommendedName>
        <fullName evidence="2">histidine kinase</fullName>
        <ecNumber evidence="2">2.7.13.3</ecNumber>
    </recommendedName>
</protein>
<dbReference type="SUPFAM" id="SSF55781">
    <property type="entry name" value="GAF domain-like"/>
    <property type="match status" value="1"/>
</dbReference>
<dbReference type="AlphaFoldDB" id="A0A7W9FRP1"/>
<dbReference type="EC" id="2.7.13.3" evidence="2"/>
<dbReference type="PANTHER" id="PTHR41523">
    <property type="entry name" value="TWO-COMPONENT SYSTEM SENSOR PROTEIN"/>
    <property type="match status" value="1"/>
</dbReference>
<evidence type="ECO:0000313" key="11">
    <source>
        <dbReference type="Proteomes" id="UP000556201"/>
    </source>
</evidence>
<proteinExistence type="predicted"/>
<dbReference type="InterPro" id="IPR036890">
    <property type="entry name" value="HATPase_C_sf"/>
</dbReference>
<feature type="domain" description="PAS" evidence="8">
    <location>
        <begin position="169"/>
        <end position="236"/>
    </location>
</feature>
<dbReference type="InterPro" id="IPR013767">
    <property type="entry name" value="PAS_fold"/>
</dbReference>
<sequence length="468" mass="50039">MLHPFDLFDMAAAQLASSDDPSVQLAGLFELIADELQLDAFCCYGPASRETLHLLASAGPAAGMASVGGLDLSADLCADVARERQARLLTDLQSTADPRFAGLRDAGLDVFVCIPLASEGRLIGALGYGRAHGAPFETEELRLLRSLSCYLAIWLQQLGALSFARGAARRMSSLLDRMRVAVVGVDGAGRCDYLNSAALHLLDRPAQDARGGHVADLLAGDDAFRRLIERRDPACGEMVTARNRVVAYRISPQIDGAGSDLMLELRDVTADRHAAALRDLVAREIDHRARNSLAIIQSIVRLTPAANPDAFRAAVSGRIDAMLRAQSALGRECGEAATLTDLCRDELDVASTPDRFCLAGPTVELSPALAQPLGMVIHELATNAAKYGGLSRVGGRVDVSWRLTPLGEVVIDWCESGGPPVAAPERVGFGSELVGALTRQIGADLRWSWQPTGLRVRLAFARDIGFQR</sequence>
<dbReference type="Proteomes" id="UP000556201">
    <property type="component" value="Unassembled WGS sequence"/>
</dbReference>
<accession>A0A7W9FRP1</accession>
<evidence type="ECO:0000259" key="9">
    <source>
        <dbReference type="SMART" id="SM00911"/>
    </source>
</evidence>
<gene>
    <name evidence="10" type="ORF">HNP47_000220</name>
</gene>
<dbReference type="Gene3D" id="3.30.450.20">
    <property type="entry name" value="PAS domain"/>
    <property type="match status" value="1"/>
</dbReference>
<keyword evidence="7" id="KW-0067">ATP-binding</keyword>
<dbReference type="RefSeq" id="WP_184277693.1">
    <property type="nucleotide sequence ID" value="NZ_JACHLJ010000001.1"/>
</dbReference>
<keyword evidence="5" id="KW-0547">Nucleotide-binding</keyword>
<comment type="caution">
    <text evidence="10">The sequence shown here is derived from an EMBL/GenBank/DDBJ whole genome shotgun (WGS) entry which is preliminary data.</text>
</comment>
<dbReference type="Gene3D" id="3.30.565.10">
    <property type="entry name" value="Histidine kinase-like ATPase, C-terminal domain"/>
    <property type="match status" value="1"/>
</dbReference>
<keyword evidence="6 10" id="KW-0418">Kinase</keyword>
<name>A0A7W9FRP1_BREVE</name>
<dbReference type="PANTHER" id="PTHR41523:SF8">
    <property type="entry name" value="ETHYLENE RESPONSE SENSOR PROTEIN"/>
    <property type="match status" value="1"/>
</dbReference>
<evidence type="ECO:0000256" key="4">
    <source>
        <dbReference type="ARBA" id="ARBA00022679"/>
    </source>
</evidence>
<evidence type="ECO:0000259" key="8">
    <source>
        <dbReference type="SMART" id="SM00091"/>
    </source>
</evidence>
<dbReference type="InterPro" id="IPR035965">
    <property type="entry name" value="PAS-like_dom_sf"/>
</dbReference>
<dbReference type="GO" id="GO:0006355">
    <property type="term" value="P:regulation of DNA-templated transcription"/>
    <property type="evidence" value="ECO:0007669"/>
    <property type="project" value="InterPro"/>
</dbReference>
<dbReference type="EMBL" id="JACHLJ010000001">
    <property type="protein sequence ID" value="MBB5770251.1"/>
    <property type="molecule type" value="Genomic_DNA"/>
</dbReference>
<dbReference type="SMART" id="SM00091">
    <property type="entry name" value="PAS"/>
    <property type="match status" value="1"/>
</dbReference>